<feature type="repeat" description="ANK" evidence="5">
    <location>
        <begin position="906"/>
        <end position="938"/>
    </location>
</feature>
<proteinExistence type="predicted"/>
<name>A0ABX9KGL6_9FUSO</name>
<comment type="caution">
    <text evidence="8">The sequence shown here is derived from an EMBL/GenBank/DDBJ whole genome shotgun (WGS) entry which is preliminary data.</text>
</comment>
<evidence type="ECO:0000256" key="2">
    <source>
        <dbReference type="ARBA" id="ARBA00022801"/>
    </source>
</evidence>
<dbReference type="SUPFAM" id="SSF48371">
    <property type="entry name" value="ARM repeat"/>
    <property type="match status" value="1"/>
</dbReference>
<evidence type="ECO:0000256" key="5">
    <source>
        <dbReference type="PROSITE-ProRule" id="PRU00023"/>
    </source>
</evidence>
<keyword evidence="4 6" id="KW-0067">ATP-binding</keyword>
<keyword evidence="5" id="KW-0040">ANK repeat</keyword>
<dbReference type="PROSITE" id="PS50088">
    <property type="entry name" value="ANK_REPEAT"/>
    <property type="match status" value="3"/>
</dbReference>
<gene>
    <name evidence="8" type="ORF">DYH56_08540</name>
</gene>
<evidence type="ECO:0000256" key="3">
    <source>
        <dbReference type="ARBA" id="ARBA00022806"/>
    </source>
</evidence>
<dbReference type="PROSITE" id="PS50297">
    <property type="entry name" value="ANK_REP_REGION"/>
    <property type="match status" value="3"/>
</dbReference>
<dbReference type="RefSeq" id="WP_114642430.1">
    <property type="nucleotide sequence ID" value="NZ_JAACIO010000014.1"/>
</dbReference>
<dbReference type="PANTHER" id="PTHR21529:SF4">
    <property type="entry name" value="TPR AND ANKYRIN REPEAT-CONTAINING PROTEIN 1"/>
    <property type="match status" value="1"/>
</dbReference>
<keyword evidence="9" id="KW-1185">Reference proteome</keyword>
<feature type="binding site" evidence="6">
    <location>
        <begin position="183"/>
        <end position="190"/>
    </location>
    <ligand>
        <name>ATP</name>
        <dbReference type="ChEBI" id="CHEBI:30616"/>
    </ligand>
</feature>
<dbReference type="Pfam" id="PF13361">
    <property type="entry name" value="UvrD_C"/>
    <property type="match status" value="1"/>
</dbReference>
<dbReference type="SMART" id="SM00248">
    <property type="entry name" value="ANK"/>
    <property type="match status" value="6"/>
</dbReference>
<dbReference type="SUPFAM" id="SSF48403">
    <property type="entry name" value="Ankyrin repeat"/>
    <property type="match status" value="1"/>
</dbReference>
<dbReference type="InterPro" id="IPR016024">
    <property type="entry name" value="ARM-type_fold"/>
</dbReference>
<dbReference type="InterPro" id="IPR014017">
    <property type="entry name" value="DNA_helicase_UvrD-like_C"/>
</dbReference>
<keyword evidence="1 6" id="KW-0547">Nucleotide-binding</keyword>
<accession>A0ABX9KGL6</accession>
<dbReference type="InterPro" id="IPR002110">
    <property type="entry name" value="Ankyrin_rpt"/>
</dbReference>
<keyword evidence="2 6" id="KW-0378">Hydrolase</keyword>
<dbReference type="Gene3D" id="1.25.40.20">
    <property type="entry name" value="Ankyrin repeat-containing domain"/>
    <property type="match status" value="1"/>
</dbReference>
<sequence>MRFLITGDFFKNVPKEKIKQVKERIQYFYREISENKKKIFDIPKGFWVKKLKENLYEFRVNSGDRVLFEFKDIKRAGYGEKVLVLLLFSTHDLAVKSGIRQNKTEDLKVEKLEIEKSCEIVDERLDKDLDAIYSGINSKIVYEITSDENLLEFIQNEDEYTYYYLNDEQYEILNCEFPLFLKGSAGSGKTTVAIRKTMELEERQDLKVGYITFTQPLKEKAHEMYEKFRDPNCEKMVEFYSLEELYEKQLREKPTGLKIFEKFIYEYNPRTPKGMENLELYQEIRGIIKGSMGAKGVGNWNRDLKQELIPREDYLALNKKYTVYSEEVRKEIYKIALIYQKWLTERDYLDENDLARRVILSGKEIFDCIICDEVQDLTEVEIYMLKNLVKNGENLLLSGDIHQIINPTYFNFSRVKSLFYKGEYTEKQLGKNYRSQKKIVDLANKLSDLRGEYIGKLGEDYKEASILEGEDVYIHKKDNKFLKKMEENTAIILVPTYQIKETLRAELPKIANKILTVQDIKGLEFDSVVLYNFATELKKYWKIIFSGRAKTNQLYRYYFNLLYVGLTRAKKRLLLMEEEKDLCLLKELKNYLVPMTVEGKRDFTLKSGELDFLKEGKEFFNRKLFAEAIAAFEKAGAEKYIKKAKDELAADEFFTEYNEEKTIEYIVNNDDSLSRCLEKYVVTDRIGDYAFEKKYYEKAKKYYEKSENYEKLSQLFEMDGNLEKSLEYAVKSEITPLIKRVKQELEKNDAALDIANEVRVLPDKKINSKKISLVEFENLDKKYIMRKQQKNTGDILVILNGRFKSKGKDPKKNSVKSPTKLLIKLYHIDGGGNGISYLMENFSSQLNIKTIVSLLDDGNIIEKYISKSKKKPELDELLLLACEHKRIKNTKKLLQLGGEIEVKSEDGLTPLMTAIKNKDLEMVKLLVSSGAGLGEVSDEKNKLKVTPLIYSVAEDEFDIFKYLIDKGADVELQNPVYHGVAHRNKPMIRALLDKNVKLDIEVEGMTPLLSAVISKDLEIMKMLIEGGANLDYTVGGSAPMMKIIQNNYLEGMKLFLEKGYRLKAEDLAALSLKGNIELSKLVLIDNLGYNYIEKIEQNISHIKNNRKIEQKIEPLKKIKKKYDFEEYRKIAEEEE</sequence>
<reference evidence="8 9" key="1">
    <citation type="submission" date="2018-08" db="EMBL/GenBank/DDBJ databases">
        <title>Draft genome sequence of Psychrilyobacter sp. strain SD5 isolated from Black Sea water.</title>
        <authorList>
            <person name="Yadav S."/>
            <person name="Villanueva L."/>
            <person name="Damste J.S.S."/>
        </authorList>
    </citation>
    <scope>NUCLEOTIDE SEQUENCE [LARGE SCALE GENOMIC DNA]</scope>
    <source>
        <strain evidence="8 9">SD5</strain>
    </source>
</reference>
<dbReference type="InterPro" id="IPR027417">
    <property type="entry name" value="P-loop_NTPase"/>
</dbReference>
<dbReference type="InterPro" id="IPR036770">
    <property type="entry name" value="Ankyrin_rpt-contain_sf"/>
</dbReference>
<feature type="repeat" description="ANK" evidence="5">
    <location>
        <begin position="1003"/>
        <end position="1035"/>
    </location>
</feature>
<evidence type="ECO:0000256" key="6">
    <source>
        <dbReference type="PROSITE-ProRule" id="PRU00560"/>
    </source>
</evidence>
<evidence type="ECO:0000313" key="8">
    <source>
        <dbReference type="EMBL" id="REI41072.1"/>
    </source>
</evidence>
<evidence type="ECO:0000259" key="7">
    <source>
        <dbReference type="PROSITE" id="PS51198"/>
    </source>
</evidence>
<evidence type="ECO:0000313" key="9">
    <source>
        <dbReference type="Proteomes" id="UP000263486"/>
    </source>
</evidence>
<dbReference type="InterPro" id="IPR014016">
    <property type="entry name" value="UvrD-like_ATP-bd"/>
</dbReference>
<dbReference type="PANTHER" id="PTHR21529">
    <property type="entry name" value="MAMMARY TURMOR VIRUS RECEPTOR HOMOLOG 1, 2 MTVR1, 2"/>
    <property type="match status" value="1"/>
</dbReference>
<dbReference type="InterPro" id="IPR039904">
    <property type="entry name" value="TRANK1"/>
</dbReference>
<organism evidence="8 9">
    <name type="scientific">Psychrilyobacter piezotolerans</name>
    <dbReference type="NCBI Taxonomy" id="2293438"/>
    <lineage>
        <taxon>Bacteria</taxon>
        <taxon>Fusobacteriati</taxon>
        <taxon>Fusobacteriota</taxon>
        <taxon>Fusobacteriia</taxon>
        <taxon>Fusobacteriales</taxon>
        <taxon>Fusobacteriaceae</taxon>
        <taxon>Psychrilyobacter</taxon>
    </lineage>
</organism>
<evidence type="ECO:0000256" key="1">
    <source>
        <dbReference type="ARBA" id="ARBA00022741"/>
    </source>
</evidence>
<dbReference type="Pfam" id="PF00580">
    <property type="entry name" value="UvrD-helicase"/>
    <property type="match status" value="1"/>
</dbReference>
<dbReference type="EMBL" id="QUAJ01000013">
    <property type="protein sequence ID" value="REI41072.1"/>
    <property type="molecule type" value="Genomic_DNA"/>
</dbReference>
<dbReference type="Pfam" id="PF12796">
    <property type="entry name" value="Ank_2"/>
    <property type="match status" value="2"/>
</dbReference>
<feature type="domain" description="UvrD-like helicase ATP-binding" evidence="7">
    <location>
        <begin position="162"/>
        <end position="436"/>
    </location>
</feature>
<dbReference type="PROSITE" id="PS51198">
    <property type="entry name" value="UVRD_HELICASE_ATP_BIND"/>
    <property type="match status" value="1"/>
</dbReference>
<dbReference type="Gene3D" id="3.40.50.300">
    <property type="entry name" value="P-loop containing nucleotide triphosphate hydrolases"/>
    <property type="match status" value="2"/>
</dbReference>
<dbReference type="SUPFAM" id="SSF52540">
    <property type="entry name" value="P-loop containing nucleoside triphosphate hydrolases"/>
    <property type="match status" value="1"/>
</dbReference>
<dbReference type="Proteomes" id="UP000263486">
    <property type="component" value="Unassembled WGS sequence"/>
</dbReference>
<feature type="repeat" description="ANK" evidence="5">
    <location>
        <begin position="943"/>
        <end position="975"/>
    </location>
</feature>
<protein>
    <recommendedName>
        <fullName evidence="7">UvrD-like helicase ATP-binding domain-containing protein</fullName>
    </recommendedName>
</protein>
<evidence type="ECO:0000256" key="4">
    <source>
        <dbReference type="ARBA" id="ARBA00022840"/>
    </source>
</evidence>
<keyword evidence="3 6" id="KW-0347">Helicase</keyword>